<evidence type="ECO:0000313" key="6">
    <source>
        <dbReference type="Proteomes" id="UP000677234"/>
    </source>
</evidence>
<evidence type="ECO:0000313" key="5">
    <source>
        <dbReference type="Proteomes" id="UP000595847"/>
    </source>
</evidence>
<dbReference type="RefSeq" id="WP_198828339.1">
    <property type="nucleotide sequence ID" value="NZ_CP066308.1"/>
</dbReference>
<dbReference type="EMBL" id="CP073708">
    <property type="protein sequence ID" value="QUO41854.1"/>
    <property type="molecule type" value="Genomic_DNA"/>
</dbReference>
<evidence type="ECO:0000256" key="1">
    <source>
        <dbReference type="SAM" id="SignalP"/>
    </source>
</evidence>
<evidence type="ECO:0000259" key="2">
    <source>
        <dbReference type="PROSITE" id="PS51272"/>
    </source>
</evidence>
<name>A0A7T5ELF2_9BACL</name>
<protein>
    <submittedName>
        <fullName evidence="3">S-layer homology domain-containing protein</fullName>
    </submittedName>
</protein>
<organism evidence="3 5">
    <name type="scientific">Brevibacillus composti</name>
    <dbReference type="NCBI Taxonomy" id="2796470"/>
    <lineage>
        <taxon>Bacteria</taxon>
        <taxon>Bacillati</taxon>
        <taxon>Bacillota</taxon>
        <taxon>Bacilli</taxon>
        <taxon>Bacillales</taxon>
        <taxon>Paenibacillaceae</taxon>
        <taxon>Brevibacillus</taxon>
    </lineage>
</organism>
<evidence type="ECO:0000313" key="3">
    <source>
        <dbReference type="EMBL" id="QQE74769.1"/>
    </source>
</evidence>
<feature type="signal peptide" evidence="1">
    <location>
        <begin position="1"/>
        <end position="23"/>
    </location>
</feature>
<dbReference type="PROSITE" id="PS51272">
    <property type="entry name" value="SLH"/>
    <property type="match status" value="2"/>
</dbReference>
<feature type="domain" description="SLH" evidence="2">
    <location>
        <begin position="181"/>
        <end position="258"/>
    </location>
</feature>
<sequence length="368" mass="42813">MGKRSLFWILVLGLCIQSLFVPAASAAYYEDIQGHWAQKEIEALSKLEVYRLKYGNFHPDRPMARGEALALLNRVLETVYGPVAAGKPNSHIDHRFSYKQETETLLANMRVMLDVQTGFVNSFDPGESMLYYLHLSDRGGMKQPLKKNPEWWLSEQYLQQPLTREEASMILFHVLAPYKMRPINFKPSEVEPYFHGYYTWKQESKYLDTSSPYAAAIAEFKLFTADKTFEPKQQMTRAQFAVVLKRLHDFLQADAPKQFKESQLRQKNIANLYLTVANRAYQLQDQTLLEQYFSRSAQRNLQEIAPLPLHDYTGSLTVKKDENHSNRIWIVGNYQNALTGNYQVEYLFEPDSSNPYGWKVTKVDYKQM</sequence>
<dbReference type="Proteomes" id="UP000677234">
    <property type="component" value="Chromosome"/>
</dbReference>
<reference evidence="3 5" key="1">
    <citation type="submission" date="2020-12" db="EMBL/GenBank/DDBJ databases">
        <title>strain FJAT-54423T represents a novel species of the genus Brevibacillus.</title>
        <authorList>
            <person name="Tang R."/>
        </authorList>
    </citation>
    <scope>NUCLEOTIDE SEQUENCE [LARGE SCALE GENOMIC DNA]</scope>
    <source>
        <strain evidence="3 5">FJAT-54423</strain>
    </source>
</reference>
<keyword evidence="1" id="KW-0732">Signal</keyword>
<gene>
    <name evidence="3" type="ORF">JD108_01930</name>
    <name evidence="4" type="ORF">KDJ56_01930</name>
</gene>
<keyword evidence="6" id="KW-1185">Reference proteome</keyword>
<accession>A0A7T5ELF2</accession>
<dbReference type="Pfam" id="PF00395">
    <property type="entry name" value="SLH"/>
    <property type="match status" value="2"/>
</dbReference>
<feature type="chain" id="PRO_5038336235" evidence="1">
    <location>
        <begin position="24"/>
        <end position="368"/>
    </location>
</feature>
<dbReference type="InterPro" id="IPR001119">
    <property type="entry name" value="SLH_dom"/>
</dbReference>
<feature type="domain" description="SLH" evidence="2">
    <location>
        <begin position="24"/>
        <end position="86"/>
    </location>
</feature>
<dbReference type="AlphaFoldDB" id="A0A7T5ELF2"/>
<reference evidence="4" key="2">
    <citation type="submission" date="2021-04" db="EMBL/GenBank/DDBJ databases">
        <title>Brevibacillus composti FJAT-54423, complete genome.</title>
        <authorList>
            <person name="Tang R."/>
        </authorList>
    </citation>
    <scope>NUCLEOTIDE SEQUENCE</scope>
    <source>
        <strain evidence="4">FJAT-54424</strain>
    </source>
</reference>
<dbReference type="EMBL" id="CP066308">
    <property type="protein sequence ID" value="QQE74769.1"/>
    <property type="molecule type" value="Genomic_DNA"/>
</dbReference>
<dbReference type="KEGG" id="bcop:JD108_01930"/>
<dbReference type="Proteomes" id="UP000595847">
    <property type="component" value="Chromosome"/>
</dbReference>
<proteinExistence type="predicted"/>
<evidence type="ECO:0000313" key="4">
    <source>
        <dbReference type="EMBL" id="QUO41854.1"/>
    </source>
</evidence>